<gene>
    <name evidence="1" type="ORF">F9Y85_24990</name>
</gene>
<feature type="non-terminal residue" evidence="1">
    <location>
        <position position="1"/>
    </location>
</feature>
<accession>A0A8I2KSU9</accession>
<feature type="non-terminal residue" evidence="1">
    <location>
        <position position="102"/>
    </location>
</feature>
<dbReference type="AlphaFoldDB" id="A0A8I2KSU9"/>
<evidence type="ECO:0000313" key="2">
    <source>
        <dbReference type="Proteomes" id="UP000646877"/>
    </source>
</evidence>
<organism evidence="1 2">
    <name type="scientific">Pseudoalteromonas maricaloris</name>
    <dbReference type="NCBI Taxonomy" id="184924"/>
    <lineage>
        <taxon>Bacteria</taxon>
        <taxon>Pseudomonadati</taxon>
        <taxon>Pseudomonadota</taxon>
        <taxon>Gammaproteobacteria</taxon>
        <taxon>Alteromonadales</taxon>
        <taxon>Pseudoalteromonadaceae</taxon>
        <taxon>Pseudoalteromonas</taxon>
    </lineage>
</organism>
<reference evidence="1" key="1">
    <citation type="submission" date="2019-10" db="EMBL/GenBank/DDBJ databases">
        <authorList>
            <person name="Paulsen S."/>
        </authorList>
    </citation>
    <scope>NUCLEOTIDE SEQUENCE</scope>
    <source>
        <strain evidence="1">LMG 19692</strain>
    </source>
</reference>
<dbReference type="Proteomes" id="UP000646877">
    <property type="component" value="Unassembled WGS sequence"/>
</dbReference>
<protein>
    <recommendedName>
        <fullName evidence="3">DUF2345 domain-containing protein</fullName>
    </recommendedName>
</protein>
<dbReference type="EMBL" id="WEIA01000104">
    <property type="protein sequence ID" value="NLR24488.1"/>
    <property type="molecule type" value="Genomic_DNA"/>
</dbReference>
<proteinExistence type="predicted"/>
<comment type="caution">
    <text evidence="1">The sequence shown here is derived from an EMBL/GenBank/DDBJ whole genome shotgun (WGS) entry which is preliminary data.</text>
</comment>
<evidence type="ECO:0000313" key="1">
    <source>
        <dbReference type="EMBL" id="NLR24488.1"/>
    </source>
</evidence>
<evidence type="ECO:0008006" key="3">
    <source>
        <dbReference type="Google" id="ProtNLM"/>
    </source>
</evidence>
<name>A0A8I2KSU9_9GAMM</name>
<sequence>AMNIFAAKDIQLGSVKSAIRLLTNKTFIASAKQQLALESKKSVIADATTNLDVTANQIDASAKQDLTLKAGRSHRSVIQSDINLKADNNLTITAPAGSQLIQ</sequence>